<keyword evidence="3" id="KW-0217">Developmental protein</keyword>
<dbReference type="PANTHER" id="PTHR45659:SF4">
    <property type="entry name" value="HOMEOBOX PROTEIN ABDOMINAL-A"/>
    <property type="match status" value="1"/>
</dbReference>
<proteinExistence type="inferred from homology"/>
<evidence type="ECO:0000256" key="7">
    <source>
        <dbReference type="PROSITE-ProRule" id="PRU00108"/>
    </source>
</evidence>
<evidence type="ECO:0000256" key="4">
    <source>
        <dbReference type="ARBA" id="ARBA00023125"/>
    </source>
</evidence>
<comment type="similarity">
    <text evidence="2 9">Belongs to the Antp homeobox family.</text>
</comment>
<dbReference type="InterPro" id="IPR009057">
    <property type="entry name" value="Homeodomain-like_sf"/>
</dbReference>
<dbReference type="GO" id="GO:0000122">
    <property type="term" value="P:negative regulation of transcription by RNA polymerase II"/>
    <property type="evidence" value="ECO:0007669"/>
    <property type="project" value="TreeGrafter"/>
</dbReference>
<dbReference type="PROSITE" id="PS50071">
    <property type="entry name" value="HOMEOBOX_2"/>
    <property type="match status" value="1"/>
</dbReference>
<evidence type="ECO:0000256" key="6">
    <source>
        <dbReference type="ARBA" id="ARBA00023242"/>
    </source>
</evidence>
<dbReference type="PRINTS" id="PR00025">
    <property type="entry name" value="ANTENNAPEDIA"/>
</dbReference>
<dbReference type="InterPro" id="IPR001827">
    <property type="entry name" value="Homeobox_Antennapedia_CS"/>
</dbReference>
<dbReference type="Proteomes" id="UP001233999">
    <property type="component" value="Unassembled WGS sequence"/>
</dbReference>
<evidence type="ECO:0000313" key="13">
    <source>
        <dbReference type="Proteomes" id="UP001233999"/>
    </source>
</evidence>
<sequence length="378" mass="43337">MSTSTTYFSNGAAADSSASASLTYWNNQNYHSFYNHYNYHSNGSYPHQQYAFQQIHNSIPDNSVTLPDTNSKKNISFTSVEPAINSNPLPDLNLQISNQQELRKMTPSPNTQQRMSLVIDEYLNSRFCAVPSETYNNYPITHERKSPNSTPVTIKTELLSEKEDKVSQIQSPINEKQSSTILGSILNRPPSVRINSPPNNEQEKCYKNFYNAAYETRDRSEKTEEDKGMGLQKYEVEQRSKSATSDTEGVTCQNFGVSQPERQIGFPGGGYRSPRTNLDCMQPVLQYSGQDGGKQKLQHQFYPWMKSITGESTQGPKRTRQTYTRYQTLELEKEFHFNRYLTRRRRIEIAHAPFCLDGSDRSRSGSQNRAHERRKKGR</sequence>
<evidence type="ECO:0000256" key="3">
    <source>
        <dbReference type="ARBA" id="ARBA00022473"/>
    </source>
</evidence>
<evidence type="ECO:0000259" key="11">
    <source>
        <dbReference type="PROSITE" id="PS50071"/>
    </source>
</evidence>
<dbReference type="SUPFAM" id="SSF46689">
    <property type="entry name" value="Homeodomain-like"/>
    <property type="match status" value="1"/>
</dbReference>
<organism evidence="12 13">
    <name type="scientific">Diploptera punctata</name>
    <name type="common">Pacific beetle cockroach</name>
    <dbReference type="NCBI Taxonomy" id="6984"/>
    <lineage>
        <taxon>Eukaryota</taxon>
        <taxon>Metazoa</taxon>
        <taxon>Ecdysozoa</taxon>
        <taxon>Arthropoda</taxon>
        <taxon>Hexapoda</taxon>
        <taxon>Insecta</taxon>
        <taxon>Pterygota</taxon>
        <taxon>Neoptera</taxon>
        <taxon>Polyneoptera</taxon>
        <taxon>Dictyoptera</taxon>
        <taxon>Blattodea</taxon>
        <taxon>Blaberoidea</taxon>
        <taxon>Blaberidae</taxon>
        <taxon>Diplopterinae</taxon>
        <taxon>Diploptera</taxon>
    </lineage>
</organism>
<dbReference type="EMBL" id="JASPKZ010003855">
    <property type="protein sequence ID" value="KAJ9591856.1"/>
    <property type="molecule type" value="Genomic_DNA"/>
</dbReference>
<evidence type="ECO:0000256" key="8">
    <source>
        <dbReference type="RuleBase" id="RU000682"/>
    </source>
</evidence>
<name>A0AAD8A4K2_DIPPU</name>
<protein>
    <recommendedName>
        <fullName evidence="11">Homeobox domain-containing protein</fullName>
    </recommendedName>
</protein>
<keyword evidence="4 7" id="KW-0238">DNA-binding</keyword>
<evidence type="ECO:0000256" key="10">
    <source>
        <dbReference type="SAM" id="MobiDB-lite"/>
    </source>
</evidence>
<dbReference type="PANTHER" id="PTHR45659">
    <property type="entry name" value="HOMEOBOX PROTEIN HOX"/>
    <property type="match status" value="1"/>
</dbReference>
<dbReference type="InterPro" id="IPR017995">
    <property type="entry name" value="Homeobox_antennapedia"/>
</dbReference>
<dbReference type="InterPro" id="IPR050296">
    <property type="entry name" value="Antp_homeobox"/>
</dbReference>
<dbReference type="AlphaFoldDB" id="A0AAD8A4K2"/>
<dbReference type="GO" id="GO:0000981">
    <property type="term" value="F:DNA-binding transcription factor activity, RNA polymerase II-specific"/>
    <property type="evidence" value="ECO:0007669"/>
    <property type="project" value="TreeGrafter"/>
</dbReference>
<feature type="non-terminal residue" evidence="12">
    <location>
        <position position="1"/>
    </location>
</feature>
<dbReference type="CDD" id="cd00086">
    <property type="entry name" value="homeodomain"/>
    <property type="match status" value="1"/>
</dbReference>
<dbReference type="InterPro" id="IPR001356">
    <property type="entry name" value="HD"/>
</dbReference>
<feature type="region of interest" description="Disordered" evidence="10">
    <location>
        <begin position="356"/>
        <end position="378"/>
    </location>
</feature>
<evidence type="ECO:0000256" key="5">
    <source>
        <dbReference type="ARBA" id="ARBA00023155"/>
    </source>
</evidence>
<evidence type="ECO:0000256" key="1">
    <source>
        <dbReference type="ARBA" id="ARBA00004123"/>
    </source>
</evidence>
<keyword evidence="5 7" id="KW-0371">Homeobox</keyword>
<dbReference type="Gene3D" id="1.10.10.60">
    <property type="entry name" value="Homeodomain-like"/>
    <property type="match status" value="1"/>
</dbReference>
<accession>A0AAD8A4K2</accession>
<evidence type="ECO:0000256" key="9">
    <source>
        <dbReference type="RuleBase" id="RU004442"/>
    </source>
</evidence>
<comment type="subcellular location">
    <subcellularLocation>
        <location evidence="1 7 8">Nucleus</location>
    </subcellularLocation>
</comment>
<reference evidence="12" key="1">
    <citation type="journal article" date="2023" name="IScience">
        <title>Live-bearing cockroach genome reveals convergent evolutionary mechanisms linked to viviparity in insects and beyond.</title>
        <authorList>
            <person name="Fouks B."/>
            <person name="Harrison M.C."/>
            <person name="Mikhailova A.A."/>
            <person name="Marchal E."/>
            <person name="English S."/>
            <person name="Carruthers M."/>
            <person name="Jennings E.C."/>
            <person name="Chiamaka E.L."/>
            <person name="Frigard R.A."/>
            <person name="Pippel M."/>
            <person name="Attardo G.M."/>
            <person name="Benoit J.B."/>
            <person name="Bornberg-Bauer E."/>
            <person name="Tobe S.S."/>
        </authorList>
    </citation>
    <scope>NUCLEOTIDE SEQUENCE</scope>
    <source>
        <strain evidence="12">Stay&amp;Tobe</strain>
    </source>
</reference>
<dbReference type="GO" id="GO:0000978">
    <property type="term" value="F:RNA polymerase II cis-regulatory region sequence-specific DNA binding"/>
    <property type="evidence" value="ECO:0007669"/>
    <property type="project" value="TreeGrafter"/>
</dbReference>
<comment type="caution">
    <text evidence="12">The sequence shown here is derived from an EMBL/GenBank/DDBJ whole genome shotgun (WGS) entry which is preliminary data.</text>
</comment>
<reference evidence="12" key="2">
    <citation type="submission" date="2023-05" db="EMBL/GenBank/DDBJ databases">
        <authorList>
            <person name="Fouks B."/>
        </authorList>
    </citation>
    <scope>NUCLEOTIDE SEQUENCE</scope>
    <source>
        <strain evidence="12">Stay&amp;Tobe</strain>
        <tissue evidence="12">Testes</tissue>
    </source>
</reference>
<feature type="domain" description="Homeobox" evidence="11">
    <location>
        <begin position="314"/>
        <end position="378"/>
    </location>
</feature>
<gene>
    <name evidence="12" type="ORF">L9F63_001608</name>
</gene>
<dbReference type="GO" id="GO:0005634">
    <property type="term" value="C:nucleus"/>
    <property type="evidence" value="ECO:0007669"/>
    <property type="project" value="UniProtKB-SubCell"/>
</dbReference>
<dbReference type="PROSITE" id="PS00032">
    <property type="entry name" value="ANTENNAPEDIA"/>
    <property type="match status" value="1"/>
</dbReference>
<dbReference type="Pfam" id="PF00046">
    <property type="entry name" value="Homeodomain"/>
    <property type="match status" value="1"/>
</dbReference>
<evidence type="ECO:0000313" key="12">
    <source>
        <dbReference type="EMBL" id="KAJ9591856.1"/>
    </source>
</evidence>
<keyword evidence="13" id="KW-1185">Reference proteome</keyword>
<evidence type="ECO:0000256" key="2">
    <source>
        <dbReference type="ARBA" id="ARBA00009107"/>
    </source>
</evidence>
<keyword evidence="6 7" id="KW-0539">Nucleus</keyword>
<dbReference type="GO" id="GO:0009952">
    <property type="term" value="P:anterior/posterior pattern specification"/>
    <property type="evidence" value="ECO:0007669"/>
    <property type="project" value="TreeGrafter"/>
</dbReference>